<name>A0A285U186_9PROT</name>
<evidence type="ECO:0000313" key="4">
    <source>
        <dbReference type="Proteomes" id="UP000219068"/>
    </source>
</evidence>
<evidence type="ECO:0000313" key="3">
    <source>
        <dbReference type="EMBL" id="SOC30122.1"/>
    </source>
</evidence>
<feature type="domain" description="Methyltransferase" evidence="2">
    <location>
        <begin position="45"/>
        <end position="140"/>
    </location>
</feature>
<organism evidence="3 4">
    <name type="scientific">Thalassospira xiamenensis</name>
    <dbReference type="NCBI Taxonomy" id="220697"/>
    <lineage>
        <taxon>Bacteria</taxon>
        <taxon>Pseudomonadati</taxon>
        <taxon>Pseudomonadota</taxon>
        <taxon>Alphaproteobacteria</taxon>
        <taxon>Rhodospirillales</taxon>
        <taxon>Thalassospiraceae</taxon>
        <taxon>Thalassospira</taxon>
    </lineage>
</organism>
<sequence length="257" mass="28747">MSANFSREYVAVYDLLYGAKDYNAEATFVLNRLNTVNKAPLTSLLEIGSGTGRHAHLVASQGLTVLGVDLSDKMVALANQRSAGLSTAPAVKFIRGDVCSFNLSRTFDAAVALFHVFSYLTTTSDLKLALRQIRAHLTDGAPFLFDYWYAGAIHRDGVARREREVENDIWHVHRLTIPVHEAENNLVRVNFHVTATEKKTGIVHRWHEEHHMRYFSPAFLEEQLCLHGFKTIKHGEWLTEGSPQAGELGAYLLAMAV</sequence>
<gene>
    <name evidence="3" type="ORF">SAMN05428964_108108</name>
</gene>
<dbReference type="RefSeq" id="WP_170954218.1">
    <property type="nucleotide sequence ID" value="NZ_OBMM01000008.1"/>
</dbReference>
<reference evidence="3 4" key="1">
    <citation type="submission" date="2017-08" db="EMBL/GenBank/DDBJ databases">
        <authorList>
            <person name="de Groot N.N."/>
        </authorList>
    </citation>
    <scope>NUCLEOTIDE SEQUENCE [LARGE SCALE GENOMIC DNA]</scope>
    <source>
        <strain evidence="3 4">USBA 78</strain>
    </source>
</reference>
<dbReference type="Pfam" id="PF13649">
    <property type="entry name" value="Methyltransf_25"/>
    <property type="match status" value="1"/>
</dbReference>
<accession>A0A285U186</accession>
<dbReference type="PANTHER" id="PTHR43861">
    <property type="entry name" value="TRANS-ACONITATE 2-METHYLTRANSFERASE-RELATED"/>
    <property type="match status" value="1"/>
</dbReference>
<dbReference type="CDD" id="cd02440">
    <property type="entry name" value="AdoMet_MTases"/>
    <property type="match status" value="1"/>
</dbReference>
<dbReference type="Gene3D" id="3.40.50.150">
    <property type="entry name" value="Vaccinia Virus protein VP39"/>
    <property type="match status" value="1"/>
</dbReference>
<dbReference type="SUPFAM" id="SSF53335">
    <property type="entry name" value="S-adenosyl-L-methionine-dependent methyltransferases"/>
    <property type="match status" value="1"/>
</dbReference>
<evidence type="ECO:0000259" key="2">
    <source>
        <dbReference type="Pfam" id="PF13649"/>
    </source>
</evidence>
<dbReference type="EMBL" id="OBMM01000008">
    <property type="protein sequence ID" value="SOC30122.1"/>
    <property type="molecule type" value="Genomic_DNA"/>
</dbReference>
<keyword evidence="1 3" id="KW-0808">Transferase</keyword>
<dbReference type="AlphaFoldDB" id="A0A285U186"/>
<proteinExistence type="predicted"/>
<keyword evidence="3" id="KW-0489">Methyltransferase</keyword>
<evidence type="ECO:0000256" key="1">
    <source>
        <dbReference type="ARBA" id="ARBA00022679"/>
    </source>
</evidence>
<protein>
    <submittedName>
        <fullName evidence="3">Methyltransferase domain-containing protein</fullName>
    </submittedName>
</protein>
<dbReference type="InterPro" id="IPR029063">
    <property type="entry name" value="SAM-dependent_MTases_sf"/>
</dbReference>
<dbReference type="GO" id="GO:0008168">
    <property type="term" value="F:methyltransferase activity"/>
    <property type="evidence" value="ECO:0007669"/>
    <property type="project" value="UniProtKB-KW"/>
</dbReference>
<dbReference type="Proteomes" id="UP000219068">
    <property type="component" value="Unassembled WGS sequence"/>
</dbReference>
<dbReference type="GO" id="GO:0032259">
    <property type="term" value="P:methylation"/>
    <property type="evidence" value="ECO:0007669"/>
    <property type="project" value="UniProtKB-KW"/>
</dbReference>
<dbReference type="Gene3D" id="2.20.130.10">
    <property type="entry name" value="CAC2371-like domains"/>
    <property type="match status" value="1"/>
</dbReference>
<dbReference type="InterPro" id="IPR041698">
    <property type="entry name" value="Methyltransf_25"/>
</dbReference>